<evidence type="ECO:0000313" key="3">
    <source>
        <dbReference type="EMBL" id="SET81932.1"/>
    </source>
</evidence>
<dbReference type="Pfam" id="PF04717">
    <property type="entry name" value="Phage_base_V"/>
    <property type="match status" value="1"/>
</dbReference>
<dbReference type="EMBL" id="BJXR01000039">
    <property type="protein sequence ID" value="GEN10468.1"/>
    <property type="molecule type" value="Genomic_DNA"/>
</dbReference>
<organism evidence="2 5">
    <name type="scientific">Myxococcus fulvus</name>
    <dbReference type="NCBI Taxonomy" id="33"/>
    <lineage>
        <taxon>Bacteria</taxon>
        <taxon>Pseudomonadati</taxon>
        <taxon>Myxococcota</taxon>
        <taxon>Myxococcia</taxon>
        <taxon>Myxococcales</taxon>
        <taxon>Cystobacterineae</taxon>
        <taxon>Myxococcaceae</taxon>
        <taxon>Myxococcus</taxon>
    </lineage>
</organism>
<reference evidence="3 4" key="1">
    <citation type="submission" date="2016-10" db="EMBL/GenBank/DDBJ databases">
        <authorList>
            <person name="Varghese N."/>
            <person name="Submissions S."/>
        </authorList>
    </citation>
    <scope>NUCLEOTIDE SEQUENCE [LARGE SCALE GENOMIC DNA]</scope>
    <source>
        <strain evidence="3 4">DSM 16525</strain>
    </source>
</reference>
<dbReference type="Proteomes" id="UP000321514">
    <property type="component" value="Unassembled WGS sequence"/>
</dbReference>
<name>A0A511TBE3_MYXFU</name>
<proteinExistence type="predicted"/>
<gene>
    <name evidence="2" type="ORF">MFU01_55050</name>
    <name evidence="3" type="ORF">SAMN05443572_103362</name>
</gene>
<dbReference type="AlphaFoldDB" id="A0A511TBE3"/>
<accession>A0A511TBE3</accession>
<dbReference type="InterPro" id="IPR006531">
    <property type="entry name" value="Gp5/Vgr_OB"/>
</dbReference>
<evidence type="ECO:0000313" key="5">
    <source>
        <dbReference type="Proteomes" id="UP000321514"/>
    </source>
</evidence>
<evidence type="ECO:0000313" key="2">
    <source>
        <dbReference type="EMBL" id="GEN10468.1"/>
    </source>
</evidence>
<comment type="caution">
    <text evidence="2">The sequence shown here is derived from an EMBL/GenBank/DDBJ whole genome shotgun (WGS) entry which is preliminary data.</text>
</comment>
<dbReference type="SUPFAM" id="SSF69349">
    <property type="entry name" value="Phage fibre proteins"/>
    <property type="match status" value="1"/>
</dbReference>
<dbReference type="RefSeq" id="WP_074952289.1">
    <property type="nucleotide sequence ID" value="NZ_BJXR01000039.1"/>
</dbReference>
<dbReference type="SUPFAM" id="SSF69255">
    <property type="entry name" value="gp5 N-terminal domain-like"/>
    <property type="match status" value="1"/>
</dbReference>
<feature type="domain" description="Gp5/Type VI secretion system Vgr protein OB-fold" evidence="1">
    <location>
        <begin position="58"/>
        <end position="95"/>
    </location>
</feature>
<dbReference type="OrthoDB" id="9762420at2"/>
<dbReference type="Gene3D" id="2.40.50.230">
    <property type="entry name" value="Gp5 N-terminal domain"/>
    <property type="match status" value="1"/>
</dbReference>
<evidence type="ECO:0000259" key="1">
    <source>
        <dbReference type="Pfam" id="PF04717"/>
    </source>
</evidence>
<evidence type="ECO:0000313" key="4">
    <source>
        <dbReference type="Proteomes" id="UP000183760"/>
    </source>
</evidence>
<reference evidence="2 5" key="2">
    <citation type="submission" date="2019-07" db="EMBL/GenBank/DDBJ databases">
        <title>Whole genome shotgun sequence of Myxococcus fulvus NBRC 100333.</title>
        <authorList>
            <person name="Hosoyama A."/>
            <person name="Uohara A."/>
            <person name="Ohji S."/>
            <person name="Ichikawa N."/>
        </authorList>
    </citation>
    <scope>NUCLEOTIDE SEQUENCE [LARGE SCALE GENOMIC DNA]</scope>
    <source>
        <strain evidence="2 5">NBRC 100333</strain>
    </source>
</reference>
<dbReference type="STRING" id="1334629.MFUL124B02_23430"/>
<protein>
    <recommendedName>
        <fullName evidence="1">Gp5/Type VI secretion system Vgr protein OB-fold domain-containing protein</fullName>
    </recommendedName>
</protein>
<keyword evidence="4" id="KW-1185">Reference proteome</keyword>
<dbReference type="EMBL" id="FOIB01000003">
    <property type="protein sequence ID" value="SET81932.1"/>
    <property type="molecule type" value="Genomic_DNA"/>
</dbReference>
<sequence length="210" mass="22452">MSDLVTIIRAIIRDELASLRLGDLGVVTSAFPHADGDAHNHECNVKLRESGLELRRVPIATPHLGMVSAPHAGDLVVITYLNGDPNRPVITGRLYSDKLNPPIHEADEWRVVSPPNGKTSIAIDQEQSVVITAGETVVTVKQDDVITIKGKTDLTLEVEGNVQLKCTDCTVDASGKIDLGKGGSGVITEQSHKCYFTGAPLKGSQDVKAK</sequence>
<dbReference type="InterPro" id="IPR037026">
    <property type="entry name" value="Vgr_OB-fold_dom_sf"/>
</dbReference>
<dbReference type="Proteomes" id="UP000183760">
    <property type="component" value="Unassembled WGS sequence"/>
</dbReference>